<dbReference type="RefSeq" id="WP_044246244.1">
    <property type="nucleotide sequence ID" value="NZ_ASRX01000048.1"/>
</dbReference>
<evidence type="ECO:0000313" key="1">
    <source>
        <dbReference type="EMBL" id="EYF03332.1"/>
    </source>
</evidence>
<organism evidence="1 2">
    <name type="scientific">Chondromyces apiculatus DSM 436</name>
    <dbReference type="NCBI Taxonomy" id="1192034"/>
    <lineage>
        <taxon>Bacteria</taxon>
        <taxon>Pseudomonadati</taxon>
        <taxon>Myxococcota</taxon>
        <taxon>Polyangia</taxon>
        <taxon>Polyangiales</taxon>
        <taxon>Polyangiaceae</taxon>
        <taxon>Chondromyces</taxon>
    </lineage>
</organism>
<proteinExistence type="predicted"/>
<gene>
    <name evidence="1" type="ORF">CAP_5663</name>
</gene>
<dbReference type="AlphaFoldDB" id="A0A017T2U5"/>
<sequence length="243" mass="25227">MSGGCIVRTGLAALLACASGCFVDKGGTTPLEGDPPFEHPGVGAEGIPGVGPEELGGGALQGTSRSVRRMTIDTLQASMRRVAGNDIAGNPILWRFNNRDGFSDAAFGKALGRPDFQSSTEEGTVSNALYVKFVGDAARDICTQMAKNDLVRLDAGTRALFPAAPVDGSATEAQITANLQYLVLRFLGLRVAASDELLPALRGVYDAGVESVASPAGSELTPAAEGWRGVCVALFESPLFHND</sequence>
<dbReference type="eggNOG" id="ENOG5032K0B">
    <property type="taxonomic scope" value="Bacteria"/>
</dbReference>
<name>A0A017T2U5_9BACT</name>
<dbReference type="Proteomes" id="UP000019678">
    <property type="component" value="Unassembled WGS sequence"/>
</dbReference>
<dbReference type="EMBL" id="ASRX01000048">
    <property type="protein sequence ID" value="EYF03332.1"/>
    <property type="molecule type" value="Genomic_DNA"/>
</dbReference>
<reference evidence="1 2" key="1">
    <citation type="submission" date="2013-05" db="EMBL/GenBank/DDBJ databases">
        <title>Genome assembly of Chondromyces apiculatus DSM 436.</title>
        <authorList>
            <person name="Sharma G."/>
            <person name="Khatri I."/>
            <person name="Kaur C."/>
            <person name="Mayilraj S."/>
            <person name="Subramanian S."/>
        </authorList>
    </citation>
    <scope>NUCLEOTIDE SEQUENCE [LARGE SCALE GENOMIC DNA]</scope>
    <source>
        <strain evidence="1 2">DSM 436</strain>
    </source>
</reference>
<dbReference type="STRING" id="1192034.CAP_5663"/>
<dbReference type="OrthoDB" id="5505579at2"/>
<comment type="caution">
    <text evidence="1">The sequence shown here is derived from an EMBL/GenBank/DDBJ whole genome shotgun (WGS) entry which is preliminary data.</text>
</comment>
<protein>
    <submittedName>
        <fullName evidence="1">Uncharacterized protein</fullName>
    </submittedName>
</protein>
<evidence type="ECO:0000313" key="2">
    <source>
        <dbReference type="Proteomes" id="UP000019678"/>
    </source>
</evidence>
<accession>A0A017T2U5</accession>
<keyword evidence="2" id="KW-1185">Reference proteome</keyword>